<feature type="signal peptide" evidence="2">
    <location>
        <begin position="1"/>
        <end position="25"/>
    </location>
</feature>
<comment type="caution">
    <text evidence="3">The sequence shown here is derived from an EMBL/GenBank/DDBJ whole genome shotgun (WGS) entry which is preliminary data.</text>
</comment>
<keyword evidence="4" id="KW-1185">Reference proteome</keyword>
<evidence type="ECO:0000256" key="2">
    <source>
        <dbReference type="SAM" id="SignalP"/>
    </source>
</evidence>
<keyword evidence="2" id="KW-0732">Signal</keyword>
<dbReference type="RefSeq" id="WP_271920915.1">
    <property type="nucleotide sequence ID" value="NZ_JAQNDO010000001.1"/>
</dbReference>
<sequence>MRHVRWFFVGMTCTCLALRAGLAYGQTTPAQVAAAEKLFEAAVAEVQAGRYAEACPLLEQSHVLDPRPGTLHALAECEEKARHPEQALRHYKEYLELYARMKSPLKEKHTERARLAEAQVKKLKAEILFNQAVAHREAGRIAEACAALGESLRIDPTPGTLYSLAECEATRGRLATALGHYKEYLGLFASMKSPLRERHAERARIAEEQRKKLDAEAPRLKLVWAGEVPEGVVIKRGDATLDSKMLGTSVPMNPGEYAFLVEVPGQPLQVRKVRLEKGDRKILELTPGATQVVKDEAQPLLKDPSSTMPQPVEAPKPGMHPWKVGGIAAIGVGGAGFIAGSVLGGLAVGAKREVDAACDENFACGEKGMKVVERFQTLGNASTAMFIVGGVVLATGVTLFVLAPKTPAEKVGTVRLRGLAAPGAGYLGVEGAF</sequence>
<evidence type="ECO:0000313" key="4">
    <source>
        <dbReference type="Proteomes" id="UP001221411"/>
    </source>
</evidence>
<dbReference type="Proteomes" id="UP001221411">
    <property type="component" value="Unassembled WGS sequence"/>
</dbReference>
<dbReference type="EMBL" id="JAQNDO010000001">
    <property type="protein sequence ID" value="MDC0744423.1"/>
    <property type="molecule type" value="Genomic_DNA"/>
</dbReference>
<protein>
    <submittedName>
        <fullName evidence="3">Tetratricopeptide repeat protein</fullName>
    </submittedName>
</protein>
<organism evidence="3 4">
    <name type="scientific">Polyangium mundeleinium</name>
    <dbReference type="NCBI Taxonomy" id="2995306"/>
    <lineage>
        <taxon>Bacteria</taxon>
        <taxon>Pseudomonadati</taxon>
        <taxon>Myxococcota</taxon>
        <taxon>Polyangia</taxon>
        <taxon>Polyangiales</taxon>
        <taxon>Polyangiaceae</taxon>
        <taxon>Polyangium</taxon>
    </lineage>
</organism>
<dbReference type="SUPFAM" id="SSF48452">
    <property type="entry name" value="TPR-like"/>
    <property type="match status" value="1"/>
</dbReference>
<reference evidence="3 4" key="1">
    <citation type="submission" date="2022-11" db="EMBL/GenBank/DDBJ databases">
        <title>Minimal conservation of predation-associated metabolite biosynthetic gene clusters underscores biosynthetic potential of Myxococcota including descriptions for ten novel species: Archangium lansinium sp. nov., Myxococcus landrumus sp. nov., Nannocystis bai.</title>
        <authorList>
            <person name="Ahearne A."/>
            <person name="Stevens C."/>
            <person name="Dowd S."/>
        </authorList>
    </citation>
    <scope>NUCLEOTIDE SEQUENCE [LARGE SCALE GENOMIC DNA]</scope>
    <source>
        <strain evidence="3 4">RJM3</strain>
    </source>
</reference>
<keyword evidence="1" id="KW-0812">Transmembrane</keyword>
<gene>
    <name evidence="3" type="ORF">POL67_24035</name>
</gene>
<accession>A0ABT5ET97</accession>
<proteinExistence type="predicted"/>
<dbReference type="InterPro" id="IPR019734">
    <property type="entry name" value="TPR_rpt"/>
</dbReference>
<dbReference type="Gene3D" id="1.25.40.10">
    <property type="entry name" value="Tetratricopeptide repeat domain"/>
    <property type="match status" value="2"/>
</dbReference>
<keyword evidence="1" id="KW-1133">Transmembrane helix</keyword>
<feature type="chain" id="PRO_5045447577" evidence="2">
    <location>
        <begin position="26"/>
        <end position="433"/>
    </location>
</feature>
<keyword evidence="1" id="KW-0472">Membrane</keyword>
<evidence type="ECO:0000256" key="1">
    <source>
        <dbReference type="SAM" id="Phobius"/>
    </source>
</evidence>
<evidence type="ECO:0000313" key="3">
    <source>
        <dbReference type="EMBL" id="MDC0744423.1"/>
    </source>
</evidence>
<feature type="transmembrane region" description="Helical" evidence="1">
    <location>
        <begin position="384"/>
        <end position="403"/>
    </location>
</feature>
<dbReference type="SMART" id="SM00028">
    <property type="entry name" value="TPR"/>
    <property type="match status" value="2"/>
</dbReference>
<dbReference type="InterPro" id="IPR011990">
    <property type="entry name" value="TPR-like_helical_dom_sf"/>
</dbReference>
<name>A0ABT5ET97_9BACT</name>